<keyword evidence="2" id="KW-0378">Hydrolase</keyword>
<dbReference type="Pfam" id="PF02113">
    <property type="entry name" value="Peptidase_S13"/>
    <property type="match status" value="2"/>
</dbReference>
<dbReference type="GO" id="GO:0004185">
    <property type="term" value="F:serine-type carboxypeptidase activity"/>
    <property type="evidence" value="ECO:0007669"/>
    <property type="project" value="InterPro"/>
</dbReference>
<evidence type="ECO:0000313" key="3">
    <source>
        <dbReference type="EMBL" id="AEA28234.1"/>
    </source>
</evidence>
<organism evidence="3 4">
    <name type="scientific">Pseudonocardia dioxanivorans (strain ATCC 55486 / DSM 44775 / JCM 13855 / CB1190)</name>
    <dbReference type="NCBI Taxonomy" id="675635"/>
    <lineage>
        <taxon>Bacteria</taxon>
        <taxon>Bacillati</taxon>
        <taxon>Actinomycetota</taxon>
        <taxon>Actinomycetes</taxon>
        <taxon>Pseudonocardiales</taxon>
        <taxon>Pseudonocardiaceae</taxon>
        <taxon>Pseudonocardia</taxon>
    </lineage>
</organism>
<keyword evidence="4" id="KW-1185">Reference proteome</keyword>
<dbReference type="OrthoDB" id="56883at2"/>
<keyword evidence="3" id="KW-0645">Protease</keyword>
<dbReference type="Proteomes" id="UP000007809">
    <property type="component" value="Chromosome"/>
</dbReference>
<proteinExistence type="inferred from homology"/>
<gene>
    <name evidence="3" type="ordered locus">Psed_6132</name>
</gene>
<dbReference type="KEGG" id="pdx:Psed_6132"/>
<evidence type="ECO:0000313" key="4">
    <source>
        <dbReference type="Proteomes" id="UP000007809"/>
    </source>
</evidence>
<dbReference type="AlphaFoldDB" id="F4CLV2"/>
<comment type="similarity">
    <text evidence="1">Belongs to the peptidase S13 family.</text>
</comment>
<dbReference type="MEROPS" id="S13.004"/>
<keyword evidence="3" id="KW-0121">Carboxypeptidase</keyword>
<reference evidence="3 4" key="1">
    <citation type="journal article" date="2011" name="J. Bacteriol.">
        <title>Genome sequence of the 1,4-dioxane-degrading Pseudonocardia dioxanivorans strain CB1190.</title>
        <authorList>
            <person name="Sales C.M."/>
            <person name="Mahendra S."/>
            <person name="Grostern A."/>
            <person name="Parales R.E."/>
            <person name="Goodwin L.A."/>
            <person name="Woyke T."/>
            <person name="Nolan M."/>
            <person name="Lapidus A."/>
            <person name="Chertkov O."/>
            <person name="Ovchinnikova G."/>
            <person name="Sczyrba A."/>
            <person name="Alvarez-Cohen L."/>
        </authorList>
    </citation>
    <scope>NUCLEOTIDE SEQUENCE [LARGE SCALE GENOMIC DNA]</scope>
    <source>
        <strain evidence="4">ATCC 55486 / DSM 44775 / JCM 13855 / CB1190</strain>
    </source>
</reference>
<accession>F4CLV2</accession>
<dbReference type="PANTHER" id="PTHR30023">
    <property type="entry name" value="D-ALANYL-D-ALANINE CARBOXYPEPTIDASE"/>
    <property type="match status" value="1"/>
</dbReference>
<sequence length="471" mass="46795">MGFGRRIGDTFRVPGRGLRRGVAVLTVLVTAAAIGSAVALSAPQLLGSSAADAPAIPVPVPALGPLPADAPLPTAAGLTAALQPVTGTSALGTFGGAVVDPSTGSQLWQRAVDQPLAPGSTAKLLTSAAALLTLAGTDHLYTKVVQGPTPGSVVIVGGGDPSLTDLPPGKDSVYPDAPRLADLAAAVEKSMGNQKITSVIVDTSRYTGPTFAQGWDRADIAGGDITPIEPLMLDGGRIDPTAQDGARVADPAGAAGQAFAKELGLDPSVVSSGTAPPNAQVLGTVSSASISDLIEYMLEASDNVTAEILAREVAIARGGEPSFTGGAAQVLAALSQARIDPSGAVLVDGSGLSTVDRIPPRLLTGILAAAAAPPQGPDDTDFLRPILAGLPVAGGDGTLEDRFGTGTSAAGRGVVRAKTGTLTGVSSLAGVVTDADGRLLVFAFMSNGPSPADVRPRLDAIAAELSRCGCR</sequence>
<dbReference type="RefSeq" id="WP_013678124.1">
    <property type="nucleotide sequence ID" value="NC_015312.1"/>
</dbReference>
<dbReference type="Gene3D" id="3.50.80.20">
    <property type="entry name" value="D-Ala-D-Ala carboxypeptidase C, peptidase S13"/>
    <property type="match status" value="1"/>
</dbReference>
<dbReference type="NCBIfam" id="TIGR00666">
    <property type="entry name" value="PBP4"/>
    <property type="match status" value="1"/>
</dbReference>
<dbReference type="EMBL" id="CP002593">
    <property type="protein sequence ID" value="AEA28234.1"/>
    <property type="molecule type" value="Genomic_DNA"/>
</dbReference>
<dbReference type="GO" id="GO:0006508">
    <property type="term" value="P:proteolysis"/>
    <property type="evidence" value="ECO:0007669"/>
    <property type="project" value="InterPro"/>
</dbReference>
<dbReference type="PRINTS" id="PR00922">
    <property type="entry name" value="DADACBPTASE3"/>
</dbReference>
<name>F4CLV2_PSEUX</name>
<dbReference type="STRING" id="675635.Psed_6132"/>
<evidence type="ECO:0000256" key="1">
    <source>
        <dbReference type="ARBA" id="ARBA00006096"/>
    </source>
</evidence>
<dbReference type="HOGENOM" id="CLU_017692_0_1_11"/>
<dbReference type="PANTHER" id="PTHR30023:SF0">
    <property type="entry name" value="PENICILLIN-SENSITIVE CARBOXYPEPTIDASE A"/>
    <property type="match status" value="1"/>
</dbReference>
<dbReference type="eggNOG" id="COG2027">
    <property type="taxonomic scope" value="Bacteria"/>
</dbReference>
<dbReference type="GO" id="GO:0000270">
    <property type="term" value="P:peptidoglycan metabolic process"/>
    <property type="evidence" value="ECO:0007669"/>
    <property type="project" value="TreeGrafter"/>
</dbReference>
<dbReference type="InterPro" id="IPR012338">
    <property type="entry name" value="Beta-lactam/transpept-like"/>
</dbReference>
<protein>
    <submittedName>
        <fullName evidence="3">D-alanyl-D-alanine carboxypeptidase/D-alanyl-D-alanine-endopeptidase</fullName>
    </submittedName>
</protein>
<dbReference type="SUPFAM" id="SSF56601">
    <property type="entry name" value="beta-lactamase/transpeptidase-like"/>
    <property type="match status" value="1"/>
</dbReference>
<dbReference type="InterPro" id="IPR000667">
    <property type="entry name" value="Peptidase_S13"/>
</dbReference>
<evidence type="ECO:0000256" key="2">
    <source>
        <dbReference type="ARBA" id="ARBA00022801"/>
    </source>
</evidence>
<dbReference type="Gene3D" id="3.40.710.10">
    <property type="entry name" value="DD-peptidase/beta-lactamase superfamily"/>
    <property type="match status" value="1"/>
</dbReference>